<dbReference type="OrthoDB" id="3772124at2759"/>
<keyword evidence="3" id="KW-1185">Reference proteome</keyword>
<feature type="region of interest" description="Disordered" evidence="1">
    <location>
        <begin position="79"/>
        <end position="103"/>
    </location>
</feature>
<evidence type="ECO:0000313" key="3">
    <source>
        <dbReference type="Proteomes" id="UP000800038"/>
    </source>
</evidence>
<dbReference type="EMBL" id="ML975997">
    <property type="protein sequence ID" value="KAF1947686.1"/>
    <property type="molecule type" value="Genomic_DNA"/>
</dbReference>
<dbReference type="AlphaFoldDB" id="A0A6A5TAA1"/>
<name>A0A6A5TAA1_9PLEO</name>
<gene>
    <name evidence="2" type="ORF">EJ02DRAFT_1997</name>
</gene>
<evidence type="ECO:0000313" key="2">
    <source>
        <dbReference type="EMBL" id="KAF1947686.1"/>
    </source>
</evidence>
<sequence>MDHYPAINTQEHGFPSTSRQDSSSSVSKVTPGAPGESAPQAPYAAFSSSSRHESGISTRSISPMGEKALRIDAEYARYTDASPPYSEKEYEGRSEQDQTSMRREDYAKEISRAMGRQLVVGLKLDDGKPKEAELN</sequence>
<feature type="compositionally biased region" description="Basic and acidic residues" evidence="1">
    <location>
        <begin position="86"/>
        <end position="103"/>
    </location>
</feature>
<feature type="compositionally biased region" description="Low complexity" evidence="1">
    <location>
        <begin position="16"/>
        <end position="27"/>
    </location>
</feature>
<organism evidence="2 3">
    <name type="scientific">Clathrospora elynae</name>
    <dbReference type="NCBI Taxonomy" id="706981"/>
    <lineage>
        <taxon>Eukaryota</taxon>
        <taxon>Fungi</taxon>
        <taxon>Dikarya</taxon>
        <taxon>Ascomycota</taxon>
        <taxon>Pezizomycotina</taxon>
        <taxon>Dothideomycetes</taxon>
        <taxon>Pleosporomycetidae</taxon>
        <taxon>Pleosporales</taxon>
        <taxon>Diademaceae</taxon>
        <taxon>Clathrospora</taxon>
    </lineage>
</organism>
<protein>
    <submittedName>
        <fullName evidence="2">Uncharacterized protein</fullName>
    </submittedName>
</protein>
<evidence type="ECO:0000256" key="1">
    <source>
        <dbReference type="SAM" id="MobiDB-lite"/>
    </source>
</evidence>
<reference evidence="2" key="1">
    <citation type="journal article" date="2020" name="Stud. Mycol.">
        <title>101 Dothideomycetes genomes: a test case for predicting lifestyles and emergence of pathogens.</title>
        <authorList>
            <person name="Haridas S."/>
            <person name="Albert R."/>
            <person name="Binder M."/>
            <person name="Bloem J."/>
            <person name="Labutti K."/>
            <person name="Salamov A."/>
            <person name="Andreopoulos B."/>
            <person name="Baker S."/>
            <person name="Barry K."/>
            <person name="Bills G."/>
            <person name="Bluhm B."/>
            <person name="Cannon C."/>
            <person name="Castanera R."/>
            <person name="Culley D."/>
            <person name="Daum C."/>
            <person name="Ezra D."/>
            <person name="Gonzalez J."/>
            <person name="Henrissat B."/>
            <person name="Kuo A."/>
            <person name="Liang C."/>
            <person name="Lipzen A."/>
            <person name="Lutzoni F."/>
            <person name="Magnuson J."/>
            <person name="Mondo S."/>
            <person name="Nolan M."/>
            <person name="Ohm R."/>
            <person name="Pangilinan J."/>
            <person name="Park H.-J."/>
            <person name="Ramirez L."/>
            <person name="Alfaro M."/>
            <person name="Sun H."/>
            <person name="Tritt A."/>
            <person name="Yoshinaga Y."/>
            <person name="Zwiers L.-H."/>
            <person name="Turgeon B."/>
            <person name="Goodwin S."/>
            <person name="Spatafora J."/>
            <person name="Crous P."/>
            <person name="Grigoriev I."/>
        </authorList>
    </citation>
    <scope>NUCLEOTIDE SEQUENCE</scope>
    <source>
        <strain evidence="2">CBS 161.51</strain>
    </source>
</reference>
<accession>A0A6A5TAA1</accession>
<proteinExistence type="predicted"/>
<feature type="region of interest" description="Disordered" evidence="1">
    <location>
        <begin position="1"/>
        <end position="63"/>
    </location>
</feature>
<dbReference type="Proteomes" id="UP000800038">
    <property type="component" value="Unassembled WGS sequence"/>
</dbReference>